<dbReference type="OrthoDB" id="3402375at2"/>
<evidence type="ECO:0000313" key="2">
    <source>
        <dbReference type="Proteomes" id="UP000199515"/>
    </source>
</evidence>
<dbReference type="AlphaFoldDB" id="A0A1H3PK20"/>
<dbReference type="GO" id="GO:0046914">
    <property type="term" value="F:transition metal ion binding"/>
    <property type="evidence" value="ECO:0007669"/>
    <property type="project" value="InterPro"/>
</dbReference>
<organism evidence="1 2">
    <name type="scientific">Amycolatopsis xylanica</name>
    <dbReference type="NCBI Taxonomy" id="589385"/>
    <lineage>
        <taxon>Bacteria</taxon>
        <taxon>Bacillati</taxon>
        <taxon>Actinomycetota</taxon>
        <taxon>Actinomycetes</taxon>
        <taxon>Pseudonocardiales</taxon>
        <taxon>Pseudonocardiaceae</taxon>
        <taxon>Amycolatopsis</taxon>
    </lineage>
</organism>
<proteinExistence type="predicted"/>
<dbReference type="RefSeq" id="WP_091295713.1">
    <property type="nucleotide sequence ID" value="NZ_FNON01000008.1"/>
</dbReference>
<evidence type="ECO:0000313" key="1">
    <source>
        <dbReference type="EMBL" id="SDZ01390.1"/>
    </source>
</evidence>
<dbReference type="Proteomes" id="UP000199515">
    <property type="component" value="Unassembled WGS sequence"/>
</dbReference>
<accession>A0A1H3PK20</accession>
<name>A0A1H3PK20_9PSEU</name>
<keyword evidence="2" id="KW-1185">Reference proteome</keyword>
<dbReference type="InterPro" id="IPR036648">
    <property type="entry name" value="CN_Hdrase_a/SCN_Hdrase_g_sf"/>
</dbReference>
<dbReference type="SUPFAM" id="SSF56209">
    <property type="entry name" value="Nitrile hydratase alpha chain"/>
    <property type="match status" value="1"/>
</dbReference>
<dbReference type="EMBL" id="FNON01000008">
    <property type="protein sequence ID" value="SDZ01390.1"/>
    <property type="molecule type" value="Genomic_DNA"/>
</dbReference>
<sequence length="120" mass="12638">MDPAQRAAFVANYSTLVAAVWSDPNKEEALVQNPEKLVAEFGIEVPEGVMLSIERDGSDVGGGLQTQVDAWQNAAELGVLTLYIPTADFAGTRELAEEELDSLVAGLDSSCACCSPCCSV</sequence>
<gene>
    <name evidence="1" type="ORF">SAMN05421504_108256</name>
</gene>
<dbReference type="STRING" id="589385.SAMN05421504_108256"/>
<dbReference type="Gene3D" id="3.90.330.10">
    <property type="entry name" value="Nitrile hydratase alpha /Thiocyanate hydrolase gamma"/>
    <property type="match status" value="1"/>
</dbReference>
<reference evidence="1 2" key="1">
    <citation type="submission" date="2016-10" db="EMBL/GenBank/DDBJ databases">
        <authorList>
            <person name="de Groot N.N."/>
        </authorList>
    </citation>
    <scope>NUCLEOTIDE SEQUENCE [LARGE SCALE GENOMIC DNA]</scope>
    <source>
        <strain evidence="1 2">CPCC 202699</strain>
    </source>
</reference>
<dbReference type="GO" id="GO:0003824">
    <property type="term" value="F:catalytic activity"/>
    <property type="evidence" value="ECO:0007669"/>
    <property type="project" value="InterPro"/>
</dbReference>
<protein>
    <submittedName>
        <fullName evidence="1">Uncharacterized protein</fullName>
    </submittedName>
</protein>